<accession>A0A1L9NX28</accession>
<gene>
    <name evidence="1" type="ORF">PFRI_19660</name>
</gene>
<dbReference type="Proteomes" id="UP000184514">
    <property type="component" value="Unassembled WGS sequence"/>
</dbReference>
<sequence length="54" mass="6115">MLERGEGASPRHPLGRLPRSFFGKMKSDVAAKWVTLPSRKGHVGREIYRSVEHV</sequence>
<name>A0A1L9NX28_9RHOB</name>
<comment type="caution">
    <text evidence="1">The sequence shown here is derived from an EMBL/GenBank/DDBJ whole genome shotgun (WGS) entry which is preliminary data.</text>
</comment>
<keyword evidence="2" id="KW-1185">Reference proteome</keyword>
<proteinExistence type="predicted"/>
<reference evidence="1 2" key="1">
    <citation type="submission" date="2016-10" db="EMBL/GenBank/DDBJ databases">
        <title>Genome sequence of Planktotalea frisia SH6-1.</title>
        <authorList>
            <person name="Poehlein A."/>
            <person name="Bakenhus I."/>
            <person name="Voget S."/>
            <person name="Brinkhoff T."/>
            <person name="Simon M."/>
        </authorList>
    </citation>
    <scope>NUCLEOTIDE SEQUENCE [LARGE SCALE GENOMIC DNA]</scope>
    <source>
        <strain evidence="1 2">SH6-1</strain>
    </source>
</reference>
<organism evidence="1 2">
    <name type="scientific">Planktotalea frisia</name>
    <dbReference type="NCBI Taxonomy" id="696762"/>
    <lineage>
        <taxon>Bacteria</taxon>
        <taxon>Pseudomonadati</taxon>
        <taxon>Pseudomonadota</taxon>
        <taxon>Alphaproteobacteria</taxon>
        <taxon>Rhodobacterales</taxon>
        <taxon>Paracoccaceae</taxon>
        <taxon>Planktotalea</taxon>
    </lineage>
</organism>
<dbReference type="EMBL" id="MLCB01000130">
    <property type="protein sequence ID" value="OJI93819.1"/>
    <property type="molecule type" value="Genomic_DNA"/>
</dbReference>
<protein>
    <submittedName>
        <fullName evidence="1">Uncharacterized protein</fullName>
    </submittedName>
</protein>
<evidence type="ECO:0000313" key="2">
    <source>
        <dbReference type="Proteomes" id="UP000184514"/>
    </source>
</evidence>
<evidence type="ECO:0000313" key="1">
    <source>
        <dbReference type="EMBL" id="OJI93819.1"/>
    </source>
</evidence>
<dbReference type="AlphaFoldDB" id="A0A1L9NX28"/>